<dbReference type="GeneID" id="93278809"/>
<name>A0A1I0GN09_9FIRM</name>
<sequence length="250" mass="28770">MDKYREYLPQSWLAFIDRDPVLAAAFSAHKYACDSEPVAPFLFQDLRGGEMERLRPIFALYGQPGLNLLRQLQEIDTRTRDTAQTVISGGQTAYAGYFFTRPEIDVQAAREAAKDYIRAVNRIFEEELEEPQLLDEDAEIEFPTGGEAAAIEEELRQAWIHGADIPELDVREGLGDWFMDLEYQENLEELAELLSEPLYHISNDYFLSYYLQLPLLNGAPGENPFLPHYRLWCMGLSARFPARDRVVLLR</sequence>
<dbReference type="Proteomes" id="UP000198508">
    <property type="component" value="Unassembled WGS sequence"/>
</dbReference>
<proteinExistence type="predicted"/>
<dbReference type="AlphaFoldDB" id="A0A1I0GN09"/>
<dbReference type="STRING" id="460384.SAMN05216313_112116"/>
<dbReference type="EMBL" id="FOIM01000012">
    <property type="protein sequence ID" value="SET72672.1"/>
    <property type="molecule type" value="Genomic_DNA"/>
</dbReference>
<reference evidence="2" key="1">
    <citation type="submission" date="2016-10" db="EMBL/GenBank/DDBJ databases">
        <authorList>
            <person name="Varghese N."/>
            <person name="Submissions S."/>
        </authorList>
    </citation>
    <scope>NUCLEOTIDE SEQUENCE [LARGE SCALE GENOMIC DNA]</scope>
    <source>
        <strain evidence="2">NLAE-zl-G277</strain>
    </source>
</reference>
<keyword evidence="2" id="KW-1185">Reference proteome</keyword>
<protein>
    <submittedName>
        <fullName evidence="1">Uncharacterized protein</fullName>
    </submittedName>
</protein>
<gene>
    <name evidence="1" type="ORF">SAMN05216313_112116</name>
</gene>
<evidence type="ECO:0000313" key="1">
    <source>
        <dbReference type="EMBL" id="SET72672.1"/>
    </source>
</evidence>
<organism evidence="1 2">
    <name type="scientific">Enterocloster lavalensis</name>
    <dbReference type="NCBI Taxonomy" id="460384"/>
    <lineage>
        <taxon>Bacteria</taxon>
        <taxon>Bacillati</taxon>
        <taxon>Bacillota</taxon>
        <taxon>Clostridia</taxon>
        <taxon>Lachnospirales</taxon>
        <taxon>Lachnospiraceae</taxon>
        <taxon>Enterocloster</taxon>
    </lineage>
</organism>
<evidence type="ECO:0000313" key="2">
    <source>
        <dbReference type="Proteomes" id="UP000198508"/>
    </source>
</evidence>
<dbReference type="RefSeq" id="WP_092364397.1">
    <property type="nucleotide sequence ID" value="NZ_DAINWJ010000010.1"/>
</dbReference>
<accession>A0A1I0GN09</accession>